<dbReference type="InterPro" id="IPR029526">
    <property type="entry name" value="PGBD"/>
</dbReference>
<dbReference type="EMBL" id="JANEYF010002945">
    <property type="protein sequence ID" value="KAJ8940833.1"/>
    <property type="molecule type" value="Genomic_DNA"/>
</dbReference>
<evidence type="ECO:0000313" key="3">
    <source>
        <dbReference type="Proteomes" id="UP001162156"/>
    </source>
</evidence>
<name>A0AAV8XQK0_9CUCU</name>
<dbReference type="PANTHER" id="PTHR47272:SF1">
    <property type="entry name" value="PIGGYBAC TRANSPOSABLE ELEMENT-DERIVED PROTEIN 3-LIKE"/>
    <property type="match status" value="1"/>
</dbReference>
<organism evidence="2 3">
    <name type="scientific">Rhamnusium bicolor</name>
    <dbReference type="NCBI Taxonomy" id="1586634"/>
    <lineage>
        <taxon>Eukaryota</taxon>
        <taxon>Metazoa</taxon>
        <taxon>Ecdysozoa</taxon>
        <taxon>Arthropoda</taxon>
        <taxon>Hexapoda</taxon>
        <taxon>Insecta</taxon>
        <taxon>Pterygota</taxon>
        <taxon>Neoptera</taxon>
        <taxon>Endopterygota</taxon>
        <taxon>Coleoptera</taxon>
        <taxon>Polyphaga</taxon>
        <taxon>Cucujiformia</taxon>
        <taxon>Chrysomeloidea</taxon>
        <taxon>Cerambycidae</taxon>
        <taxon>Lepturinae</taxon>
        <taxon>Rhagiini</taxon>
        <taxon>Rhamnusium</taxon>
    </lineage>
</organism>
<evidence type="ECO:0000259" key="1">
    <source>
        <dbReference type="Pfam" id="PF13843"/>
    </source>
</evidence>
<accession>A0AAV8XQK0</accession>
<feature type="domain" description="PiggyBac transposable element-derived protein" evidence="1">
    <location>
        <begin position="6"/>
        <end position="66"/>
    </location>
</feature>
<gene>
    <name evidence="2" type="ORF">NQ314_010564</name>
</gene>
<keyword evidence="3" id="KW-1185">Reference proteome</keyword>
<dbReference type="Proteomes" id="UP001162156">
    <property type="component" value="Unassembled WGS sequence"/>
</dbReference>
<sequence length="68" mass="8171">MKPRDHPDHDRLHKLRPVVDKSKDRFQSIPLQQFLCVDEQLCATKGRHIKQYLPAKPRKWGYKLCFVE</sequence>
<evidence type="ECO:0000313" key="2">
    <source>
        <dbReference type="EMBL" id="KAJ8940833.1"/>
    </source>
</evidence>
<reference evidence="2" key="1">
    <citation type="journal article" date="2023" name="Insect Mol. Biol.">
        <title>Genome sequencing provides insights into the evolution of gene families encoding plant cell wall-degrading enzymes in longhorned beetles.</title>
        <authorList>
            <person name="Shin N.R."/>
            <person name="Okamura Y."/>
            <person name="Kirsch R."/>
            <person name="Pauchet Y."/>
        </authorList>
    </citation>
    <scope>NUCLEOTIDE SEQUENCE</scope>
    <source>
        <strain evidence="2">RBIC_L_NR</strain>
    </source>
</reference>
<dbReference type="PANTHER" id="PTHR47272">
    <property type="entry name" value="DDE_TNP_1_7 DOMAIN-CONTAINING PROTEIN"/>
    <property type="match status" value="1"/>
</dbReference>
<comment type="caution">
    <text evidence="2">The sequence shown here is derived from an EMBL/GenBank/DDBJ whole genome shotgun (WGS) entry which is preliminary data.</text>
</comment>
<dbReference type="Pfam" id="PF13843">
    <property type="entry name" value="DDE_Tnp_1_7"/>
    <property type="match status" value="1"/>
</dbReference>
<proteinExistence type="predicted"/>
<protein>
    <recommendedName>
        <fullName evidence="1">PiggyBac transposable element-derived protein domain-containing protein</fullName>
    </recommendedName>
</protein>
<dbReference type="AlphaFoldDB" id="A0AAV8XQK0"/>